<reference evidence="2" key="1">
    <citation type="journal article" date="2018" name="Mol. Biol. Evol.">
        <title>Broad Genomic Sampling Reveals a Smut Pathogenic Ancestry of the Fungal Clade Ustilaginomycotina.</title>
        <authorList>
            <person name="Kijpornyongpan T."/>
            <person name="Mondo S.J."/>
            <person name="Barry K."/>
            <person name="Sandor L."/>
            <person name="Lee J."/>
            <person name="Lipzen A."/>
            <person name="Pangilinan J."/>
            <person name="LaButti K."/>
            <person name="Hainaut M."/>
            <person name="Henrissat B."/>
            <person name="Grigoriev I.V."/>
            <person name="Spatafora J.W."/>
            <person name="Aime M.C."/>
        </authorList>
    </citation>
    <scope>NUCLEOTIDE SEQUENCE [LARGE SCALE GENOMIC DNA]</scope>
    <source>
        <strain evidence="2">MCA 4198</strain>
    </source>
</reference>
<name>A0A316YPN4_9BASI</name>
<dbReference type="OrthoDB" id="409889at2759"/>
<proteinExistence type="predicted"/>
<evidence type="ECO:0000256" key="1">
    <source>
        <dbReference type="SAM" id="MobiDB-lite"/>
    </source>
</evidence>
<protein>
    <submittedName>
        <fullName evidence="2">Uncharacterized protein</fullName>
    </submittedName>
</protein>
<evidence type="ECO:0000313" key="3">
    <source>
        <dbReference type="Proteomes" id="UP000245768"/>
    </source>
</evidence>
<organism evidence="2 3">
    <name type="scientific">Acaromyces ingoldii</name>
    <dbReference type="NCBI Taxonomy" id="215250"/>
    <lineage>
        <taxon>Eukaryota</taxon>
        <taxon>Fungi</taxon>
        <taxon>Dikarya</taxon>
        <taxon>Basidiomycota</taxon>
        <taxon>Ustilaginomycotina</taxon>
        <taxon>Exobasidiomycetes</taxon>
        <taxon>Exobasidiales</taxon>
        <taxon>Cryptobasidiaceae</taxon>
        <taxon>Acaromyces</taxon>
    </lineage>
</organism>
<evidence type="ECO:0000313" key="2">
    <source>
        <dbReference type="EMBL" id="PWN89705.1"/>
    </source>
</evidence>
<dbReference type="InterPro" id="IPR036974">
    <property type="entry name" value="PUA_sf"/>
</dbReference>
<sequence length="127" mass="14078">MPPLKALGSYLRRNDSPSGTVTPPVIDGLRRPHRPLSATDTDAGHDGESRGRRAEQHDEQESTHEEQQEEAWELVEVARGLANYNSIESERIKGIKSSQIAATLGYADSDYIVDQLALHAFPSEPMR</sequence>
<dbReference type="AlphaFoldDB" id="A0A316YPN4"/>
<feature type="region of interest" description="Disordered" evidence="1">
    <location>
        <begin position="1"/>
        <end position="70"/>
    </location>
</feature>
<dbReference type="PROSITE" id="PS50890">
    <property type="entry name" value="PUA"/>
    <property type="match status" value="1"/>
</dbReference>
<accession>A0A316YPN4</accession>
<gene>
    <name evidence="2" type="ORF">FA10DRAFT_268224</name>
</gene>
<dbReference type="GeneID" id="37044157"/>
<keyword evidence="3" id="KW-1185">Reference proteome</keyword>
<dbReference type="STRING" id="215250.A0A316YPN4"/>
<feature type="compositionally biased region" description="Basic and acidic residues" evidence="1">
    <location>
        <begin position="42"/>
        <end position="66"/>
    </location>
</feature>
<dbReference type="EMBL" id="KZ819637">
    <property type="protein sequence ID" value="PWN89705.1"/>
    <property type="molecule type" value="Genomic_DNA"/>
</dbReference>
<dbReference type="Proteomes" id="UP000245768">
    <property type="component" value="Unassembled WGS sequence"/>
</dbReference>
<dbReference type="RefSeq" id="XP_025376903.1">
    <property type="nucleotide sequence ID" value="XM_025522241.1"/>
</dbReference>
<dbReference type="GO" id="GO:0003723">
    <property type="term" value="F:RNA binding"/>
    <property type="evidence" value="ECO:0007669"/>
    <property type="project" value="InterPro"/>
</dbReference>
<dbReference type="InParanoid" id="A0A316YPN4"/>
<dbReference type="Gene3D" id="2.30.130.10">
    <property type="entry name" value="PUA domain"/>
    <property type="match status" value="1"/>
</dbReference>